<evidence type="ECO:0000256" key="6">
    <source>
        <dbReference type="ARBA" id="ARBA00023136"/>
    </source>
</evidence>
<feature type="transmembrane region" description="Helical" evidence="9">
    <location>
        <begin position="307"/>
        <end position="328"/>
    </location>
</feature>
<keyword evidence="5" id="KW-0297">G-protein coupled receptor</keyword>
<name>A0A7R9K6K3_TIMGE</name>
<keyword evidence="8" id="KW-0807">Transducer</keyword>
<keyword evidence="6 9" id="KW-0472">Membrane</keyword>
<dbReference type="Gene3D" id="1.20.1070.10">
    <property type="entry name" value="Rhodopsin 7-helix transmembrane proteins"/>
    <property type="match status" value="1"/>
</dbReference>
<feature type="domain" description="G-protein coupled receptors family 1 profile" evidence="10">
    <location>
        <begin position="203"/>
        <end position="337"/>
    </location>
</feature>
<dbReference type="InterPro" id="IPR017452">
    <property type="entry name" value="GPCR_Rhodpsn_7TM"/>
</dbReference>
<evidence type="ECO:0000313" key="11">
    <source>
        <dbReference type="EMBL" id="CAD7606945.1"/>
    </source>
</evidence>
<dbReference type="EMBL" id="OE845243">
    <property type="protein sequence ID" value="CAD7606945.1"/>
    <property type="molecule type" value="Genomic_DNA"/>
</dbReference>
<accession>A0A7R9K6K3</accession>
<dbReference type="AlphaFoldDB" id="A0A7R9K6K3"/>
<keyword evidence="7" id="KW-0675">Receptor</keyword>
<dbReference type="CDD" id="cd00637">
    <property type="entry name" value="7tm_classA_rhodopsin-like"/>
    <property type="match status" value="1"/>
</dbReference>
<evidence type="ECO:0000256" key="8">
    <source>
        <dbReference type="ARBA" id="ARBA00023224"/>
    </source>
</evidence>
<dbReference type="PANTHER" id="PTHR45695:SF9">
    <property type="entry name" value="LEUCOKININ RECEPTOR"/>
    <property type="match status" value="1"/>
</dbReference>
<organism evidence="11">
    <name type="scientific">Timema genevievae</name>
    <name type="common">Walking stick</name>
    <dbReference type="NCBI Taxonomy" id="629358"/>
    <lineage>
        <taxon>Eukaryota</taxon>
        <taxon>Metazoa</taxon>
        <taxon>Ecdysozoa</taxon>
        <taxon>Arthropoda</taxon>
        <taxon>Hexapoda</taxon>
        <taxon>Insecta</taxon>
        <taxon>Pterygota</taxon>
        <taxon>Neoptera</taxon>
        <taxon>Polyneoptera</taxon>
        <taxon>Phasmatodea</taxon>
        <taxon>Timematodea</taxon>
        <taxon>Timematoidea</taxon>
        <taxon>Timematidae</taxon>
        <taxon>Timema</taxon>
    </lineage>
</organism>
<dbReference type="PROSITE" id="PS50262">
    <property type="entry name" value="G_PROTEIN_RECEP_F1_2"/>
    <property type="match status" value="1"/>
</dbReference>
<evidence type="ECO:0000256" key="2">
    <source>
        <dbReference type="ARBA" id="ARBA00010663"/>
    </source>
</evidence>
<keyword evidence="4 9" id="KW-1133">Transmembrane helix</keyword>
<evidence type="ECO:0000256" key="4">
    <source>
        <dbReference type="ARBA" id="ARBA00022989"/>
    </source>
</evidence>
<evidence type="ECO:0000256" key="1">
    <source>
        <dbReference type="ARBA" id="ARBA00004141"/>
    </source>
</evidence>
<proteinExistence type="inferred from homology"/>
<dbReference type="GO" id="GO:0004930">
    <property type="term" value="F:G protein-coupled receptor activity"/>
    <property type="evidence" value="ECO:0007669"/>
    <property type="project" value="UniProtKB-KW"/>
</dbReference>
<evidence type="ECO:0000256" key="7">
    <source>
        <dbReference type="ARBA" id="ARBA00023170"/>
    </source>
</evidence>
<protein>
    <recommendedName>
        <fullName evidence="10">G-protein coupled receptors family 1 profile domain-containing protein</fullName>
    </recommendedName>
</protein>
<evidence type="ECO:0000256" key="3">
    <source>
        <dbReference type="ARBA" id="ARBA00022692"/>
    </source>
</evidence>
<keyword evidence="3 9" id="KW-0812">Transmembrane</keyword>
<evidence type="ECO:0000256" key="5">
    <source>
        <dbReference type="ARBA" id="ARBA00023040"/>
    </source>
</evidence>
<dbReference type="PANTHER" id="PTHR45695">
    <property type="entry name" value="LEUCOKININ RECEPTOR-RELATED"/>
    <property type="match status" value="1"/>
</dbReference>
<gene>
    <name evidence="11" type="ORF">TGEB3V08_LOCUS10054</name>
</gene>
<dbReference type="PRINTS" id="PR00237">
    <property type="entry name" value="GPCRRHODOPSN"/>
</dbReference>
<dbReference type="GO" id="GO:0005886">
    <property type="term" value="C:plasma membrane"/>
    <property type="evidence" value="ECO:0007669"/>
    <property type="project" value="TreeGrafter"/>
</dbReference>
<dbReference type="Pfam" id="PF00001">
    <property type="entry name" value="7tm_1"/>
    <property type="match status" value="1"/>
</dbReference>
<sequence>MNKEDDNRVSVLSRLSRKLTEWPTDGEPRLKPTQQCCLLDTQQRRTHSNEHRNPSMCDFHREAPEDPGHVPQLLRPLTDEMRHRVLHLLAMYKAVVLNRSSVGQMWPAKDVSLARDVLNKEVGRTECIAWMTSRHATALSRCNRLLPNTDLPVIGSLVYCESSALDRMATEARLMMFLVLTPLELMELNVTFNILVLTIGSLFNGTLLVIFIRERTMRTVANAYIVNLALTDLVLTIGFLPLFTVNILTGKWLFGNIVCKMVNFLVIGMLAVSVYTFSALSAERYYTICNILHLRSNSTCYLNKKHTTLITIISIWVFSCLLSIPYGINARVIEDSCVRVKYSEDATQYMRGAVRNVLRIGMWYRKKSIDTVLIKSIERKISIPCKYRNKSNEKTENLNNRGQILIISLTTRCVVRQRAARDTAT</sequence>
<feature type="transmembrane region" description="Helical" evidence="9">
    <location>
        <begin position="190"/>
        <end position="212"/>
    </location>
</feature>
<comment type="subcellular location">
    <subcellularLocation>
        <location evidence="1">Membrane</location>
        <topology evidence="1">Multi-pass membrane protein</topology>
    </subcellularLocation>
</comment>
<evidence type="ECO:0000259" key="10">
    <source>
        <dbReference type="PROSITE" id="PS50262"/>
    </source>
</evidence>
<comment type="similarity">
    <text evidence="2">Belongs to the G-protein coupled receptor 1 family.</text>
</comment>
<dbReference type="InterPro" id="IPR000276">
    <property type="entry name" value="GPCR_Rhodpsn"/>
</dbReference>
<reference evidence="11" key="1">
    <citation type="submission" date="2020-11" db="EMBL/GenBank/DDBJ databases">
        <authorList>
            <person name="Tran Van P."/>
        </authorList>
    </citation>
    <scope>NUCLEOTIDE SEQUENCE</scope>
</reference>
<feature type="transmembrane region" description="Helical" evidence="9">
    <location>
        <begin position="224"/>
        <end position="244"/>
    </location>
</feature>
<dbReference type="SUPFAM" id="SSF81321">
    <property type="entry name" value="Family A G protein-coupled receptor-like"/>
    <property type="match status" value="1"/>
</dbReference>
<evidence type="ECO:0000256" key="9">
    <source>
        <dbReference type="SAM" id="Phobius"/>
    </source>
</evidence>
<feature type="transmembrane region" description="Helical" evidence="9">
    <location>
        <begin position="264"/>
        <end position="286"/>
    </location>
</feature>